<comment type="caution">
    <text evidence="2">The sequence shown here is derived from an EMBL/GenBank/DDBJ whole genome shotgun (WGS) entry which is preliminary data.</text>
</comment>
<evidence type="ECO:0000313" key="2">
    <source>
        <dbReference type="EMBL" id="GBP36790.1"/>
    </source>
</evidence>
<dbReference type="Proteomes" id="UP000299102">
    <property type="component" value="Unassembled WGS sequence"/>
</dbReference>
<protein>
    <submittedName>
        <fullName evidence="2">Uncharacterized protein</fullName>
    </submittedName>
</protein>
<accession>A0A4C1VE21</accession>
<dbReference type="AlphaFoldDB" id="A0A4C1VE21"/>
<gene>
    <name evidence="2" type="ORF">EVAR_28131_1</name>
</gene>
<evidence type="ECO:0000313" key="3">
    <source>
        <dbReference type="Proteomes" id="UP000299102"/>
    </source>
</evidence>
<organism evidence="2 3">
    <name type="scientific">Eumeta variegata</name>
    <name type="common">Bagworm moth</name>
    <name type="synonym">Eumeta japonica</name>
    <dbReference type="NCBI Taxonomy" id="151549"/>
    <lineage>
        <taxon>Eukaryota</taxon>
        <taxon>Metazoa</taxon>
        <taxon>Ecdysozoa</taxon>
        <taxon>Arthropoda</taxon>
        <taxon>Hexapoda</taxon>
        <taxon>Insecta</taxon>
        <taxon>Pterygota</taxon>
        <taxon>Neoptera</taxon>
        <taxon>Endopterygota</taxon>
        <taxon>Lepidoptera</taxon>
        <taxon>Glossata</taxon>
        <taxon>Ditrysia</taxon>
        <taxon>Tineoidea</taxon>
        <taxon>Psychidae</taxon>
        <taxon>Oiketicinae</taxon>
        <taxon>Eumeta</taxon>
    </lineage>
</organism>
<dbReference type="EMBL" id="BGZK01000323">
    <property type="protein sequence ID" value="GBP36790.1"/>
    <property type="molecule type" value="Genomic_DNA"/>
</dbReference>
<feature type="region of interest" description="Disordered" evidence="1">
    <location>
        <begin position="79"/>
        <end position="122"/>
    </location>
</feature>
<keyword evidence="3" id="KW-1185">Reference proteome</keyword>
<evidence type="ECO:0000256" key="1">
    <source>
        <dbReference type="SAM" id="MobiDB-lite"/>
    </source>
</evidence>
<name>A0A4C1VE21_EUMVA</name>
<reference evidence="2 3" key="1">
    <citation type="journal article" date="2019" name="Commun. Biol.">
        <title>The bagworm genome reveals a unique fibroin gene that provides high tensile strength.</title>
        <authorList>
            <person name="Kono N."/>
            <person name="Nakamura H."/>
            <person name="Ohtoshi R."/>
            <person name="Tomita M."/>
            <person name="Numata K."/>
            <person name="Arakawa K."/>
        </authorList>
    </citation>
    <scope>NUCLEOTIDE SEQUENCE [LARGE SCALE GENOMIC DNA]</scope>
</reference>
<proteinExistence type="predicted"/>
<sequence>MSVKERPRCTRRGQRAAGGAWAVRARRFNDLISGCRAWPAAGHRPHRAPSSAVIVYDRKGKILRLRKGVLSSGRTVPLKNSNIIDATPPPARSLICSPEHTHKKSMASGRALQASDDEKRPS</sequence>